<proteinExistence type="predicted"/>
<accession>A0A420ZBU8</accession>
<comment type="caution">
    <text evidence="2">The sequence shown here is derived from an EMBL/GenBank/DDBJ whole genome shotgun (WGS) entry which is preliminary data.</text>
</comment>
<feature type="domain" description="AAA+ ATPase" evidence="1">
    <location>
        <begin position="44"/>
        <end position="301"/>
    </location>
</feature>
<organism evidence="2 3">
    <name type="scientific">candidate division Kazan bacterium</name>
    <dbReference type="NCBI Taxonomy" id="2202143"/>
    <lineage>
        <taxon>Bacteria</taxon>
        <taxon>Bacteria division Kazan-3B-28</taxon>
    </lineage>
</organism>
<protein>
    <recommendedName>
        <fullName evidence="1">AAA+ ATPase domain-containing protein</fullName>
    </recommendedName>
</protein>
<dbReference type="Pfam" id="PF13476">
    <property type="entry name" value="AAA_23"/>
    <property type="match status" value="1"/>
</dbReference>
<dbReference type="AlphaFoldDB" id="A0A420ZBU8"/>
<evidence type="ECO:0000259" key="1">
    <source>
        <dbReference type="SMART" id="SM00382"/>
    </source>
</evidence>
<dbReference type="SUPFAM" id="SSF52540">
    <property type="entry name" value="P-loop containing nucleoside triphosphate hydrolases"/>
    <property type="match status" value="1"/>
</dbReference>
<dbReference type="Proteomes" id="UP000281261">
    <property type="component" value="Unassembled WGS sequence"/>
</dbReference>
<dbReference type="PANTHER" id="PTHR43581">
    <property type="entry name" value="ATP/GTP PHOSPHATASE"/>
    <property type="match status" value="1"/>
</dbReference>
<dbReference type="InterPro" id="IPR051396">
    <property type="entry name" value="Bact_Antivir_Def_Nuclease"/>
</dbReference>
<gene>
    <name evidence="2" type="ORF">DRH29_04240</name>
</gene>
<evidence type="ECO:0000313" key="2">
    <source>
        <dbReference type="EMBL" id="RLC36606.1"/>
    </source>
</evidence>
<dbReference type="SMART" id="SM00382">
    <property type="entry name" value="AAA"/>
    <property type="match status" value="1"/>
</dbReference>
<dbReference type="InterPro" id="IPR003593">
    <property type="entry name" value="AAA+_ATPase"/>
</dbReference>
<dbReference type="InterPro" id="IPR003959">
    <property type="entry name" value="ATPase_AAA_core"/>
</dbReference>
<dbReference type="Gene3D" id="3.40.50.300">
    <property type="entry name" value="P-loop containing nucleotide triphosphate hydrolases"/>
    <property type="match status" value="2"/>
</dbReference>
<dbReference type="PANTHER" id="PTHR43581:SF4">
    <property type="entry name" value="ATP_GTP PHOSPHATASE"/>
    <property type="match status" value="1"/>
</dbReference>
<dbReference type="GO" id="GO:0006302">
    <property type="term" value="P:double-strand break repair"/>
    <property type="evidence" value="ECO:0007669"/>
    <property type="project" value="InterPro"/>
</dbReference>
<sequence>MSDPRNILQSKFSDGNRYANFGNALVQIHIKGFRCHQNTLVDIKCPITAFCGLNGTGKSTILQLVAVSCKNTIGRSFYLRDFFVVGTLDPAPYQRDARVVYKFWQKDRTHKQLTLSRSLMRWSGYARRPRKSIFFAGVGVFLPKIEKRDFSVYQARLLKVDSEKAVGGQIKSASSRILGRQYDQMRSCHVSCGHRASDILVVDRGGASYSEAHMGFGEGRAAYLVAVLETLPDKSLVLIEEPETSLHPSAQHELGKFLMDVSIRKGHQIFLTTHSEYLLRALPSAARIFLYQDAEILRQIHGLTASEATSLMTEGHDKALNVLVEDDCAKAIVTEMIRQHDSSFLQTISVTTAGDHNSIRTTIRCLNDSPIQVAAVLDGDQQPEPKKNIFALPGPKPPEKELFSKKKVCEYLRQRYGIVWEDYYAGRGLHSVDHHEWISGLAKHLSVEKESLTRELARVYAETQDCATLTNLLKEAISR</sequence>
<name>A0A420ZBU8_UNCK3</name>
<dbReference type="GO" id="GO:0005524">
    <property type="term" value="F:ATP binding"/>
    <property type="evidence" value="ECO:0007669"/>
    <property type="project" value="InterPro"/>
</dbReference>
<dbReference type="InterPro" id="IPR027417">
    <property type="entry name" value="P-loop_NTPase"/>
</dbReference>
<dbReference type="GO" id="GO:0016887">
    <property type="term" value="F:ATP hydrolysis activity"/>
    <property type="evidence" value="ECO:0007669"/>
    <property type="project" value="InterPro"/>
</dbReference>
<dbReference type="InterPro" id="IPR038729">
    <property type="entry name" value="Rad50/SbcC_AAA"/>
</dbReference>
<dbReference type="Pfam" id="PF13304">
    <property type="entry name" value="AAA_21"/>
    <property type="match status" value="1"/>
</dbReference>
<evidence type="ECO:0000313" key="3">
    <source>
        <dbReference type="Proteomes" id="UP000281261"/>
    </source>
</evidence>
<dbReference type="EMBL" id="QMNG01000042">
    <property type="protein sequence ID" value="RLC36606.1"/>
    <property type="molecule type" value="Genomic_DNA"/>
</dbReference>
<reference evidence="2 3" key="1">
    <citation type="submission" date="2018-06" db="EMBL/GenBank/DDBJ databases">
        <title>Extensive metabolic versatility and redundancy in microbially diverse, dynamic hydrothermal sediments.</title>
        <authorList>
            <person name="Dombrowski N."/>
            <person name="Teske A."/>
            <person name="Baker B.J."/>
        </authorList>
    </citation>
    <scope>NUCLEOTIDE SEQUENCE [LARGE SCALE GENOMIC DNA]</scope>
    <source>
        <strain evidence="2">B79_G16</strain>
    </source>
</reference>